<sequence length="497" mass="56223">MAKLLNIKLRTNKTSYNSTSPSNRVIKLVGQAEITDQSGTKLAQIKNRGGGDADIEVTIKNVKYDEAVGLHGTRNFLAMGSGSAPLNVLELEKDQDFQVESFKDSGGNIRHNLFSAIELSGGLPDVKKIVIDQSDKKNESELVDTLAKIKKYKTATPGSLENKFYELKDIITDDREVKEKIVDPLVKLIEEIIPEYKKVGVGFSVSRAEKYEYTKDSLGAAMIEKGERYTKDNIDKFRKFFTNDLDKDDPKYFREQKKSTGIEIKEGEDYTRTYYELVFWKSVGITVPKIKEIILDSEVSFNETLDKSKKEHLYAYKKVIEIEFPTVKNDQTLLDSYQELTKLFSVLDKASYTSESKSTCENDLSILKKYESPTANSDQEKIKKKFATEISQKKQEINNRLAVLNSGSNLQAAITAAINEDYGQGQLSDERKKIFTDHKASITTEAILTEIKELIKLLVRAEENMDTGTSKDLLNKLKNEYQNDSGDKKTAYTIVNQ</sequence>
<comment type="caution">
    <text evidence="1">The sequence shown here is derived from an EMBL/GenBank/DDBJ whole genome shotgun (WGS) entry which is preliminary data.</text>
</comment>
<reference evidence="1" key="1">
    <citation type="submission" date="2021-06" db="EMBL/GenBank/DDBJ databases">
        <authorList>
            <person name="Kallberg Y."/>
            <person name="Tangrot J."/>
            <person name="Rosling A."/>
        </authorList>
    </citation>
    <scope>NUCLEOTIDE SEQUENCE</scope>
    <source>
        <strain evidence="1">MA461A</strain>
    </source>
</reference>
<dbReference type="EMBL" id="CAJVQC010020594">
    <property type="protein sequence ID" value="CAG8709106.1"/>
    <property type="molecule type" value="Genomic_DNA"/>
</dbReference>
<name>A0ACA9PG33_9GLOM</name>
<evidence type="ECO:0000313" key="2">
    <source>
        <dbReference type="Proteomes" id="UP000789920"/>
    </source>
</evidence>
<keyword evidence="2" id="KW-1185">Reference proteome</keyword>
<feature type="non-terminal residue" evidence="1">
    <location>
        <position position="497"/>
    </location>
</feature>
<gene>
    <name evidence="1" type="ORF">RPERSI_LOCUS10415</name>
</gene>
<dbReference type="Proteomes" id="UP000789920">
    <property type="component" value="Unassembled WGS sequence"/>
</dbReference>
<protein>
    <submittedName>
        <fullName evidence="1">4126_t:CDS:1</fullName>
    </submittedName>
</protein>
<organism evidence="1 2">
    <name type="scientific">Racocetra persica</name>
    <dbReference type="NCBI Taxonomy" id="160502"/>
    <lineage>
        <taxon>Eukaryota</taxon>
        <taxon>Fungi</taxon>
        <taxon>Fungi incertae sedis</taxon>
        <taxon>Mucoromycota</taxon>
        <taxon>Glomeromycotina</taxon>
        <taxon>Glomeromycetes</taxon>
        <taxon>Diversisporales</taxon>
        <taxon>Gigasporaceae</taxon>
        <taxon>Racocetra</taxon>
    </lineage>
</organism>
<proteinExistence type="predicted"/>
<accession>A0ACA9PG33</accession>
<evidence type="ECO:0000313" key="1">
    <source>
        <dbReference type="EMBL" id="CAG8709106.1"/>
    </source>
</evidence>